<gene>
    <name evidence="5" type="ORF">L196_05645</name>
</gene>
<name>A0AB33Z181_9GAMM</name>
<dbReference type="SUPFAM" id="SSF46785">
    <property type="entry name" value="Winged helix' DNA-binding domain"/>
    <property type="match status" value="1"/>
</dbReference>
<evidence type="ECO:0000256" key="1">
    <source>
        <dbReference type="ARBA" id="ARBA00023015"/>
    </source>
</evidence>
<dbReference type="GO" id="GO:0003700">
    <property type="term" value="F:DNA-binding transcription factor activity"/>
    <property type="evidence" value="ECO:0007669"/>
    <property type="project" value="InterPro"/>
</dbReference>
<dbReference type="RefSeq" id="WP_016390261.1">
    <property type="nucleotide sequence ID" value="NZ_FQZJ01000003.1"/>
</dbReference>
<feature type="domain" description="HTH arsR-type" evidence="4">
    <location>
        <begin position="11"/>
        <end position="102"/>
    </location>
</feature>
<dbReference type="EMBL" id="ASHL01000004">
    <property type="protein sequence ID" value="EPD13100.1"/>
    <property type="molecule type" value="Genomic_DNA"/>
</dbReference>
<evidence type="ECO:0000313" key="5">
    <source>
        <dbReference type="EMBL" id="EPD13100.1"/>
    </source>
</evidence>
<dbReference type="Pfam" id="PF01022">
    <property type="entry name" value="HTH_5"/>
    <property type="match status" value="1"/>
</dbReference>
<dbReference type="InterPro" id="IPR036388">
    <property type="entry name" value="WH-like_DNA-bd_sf"/>
</dbReference>
<dbReference type="PANTHER" id="PTHR43132">
    <property type="entry name" value="ARSENICAL RESISTANCE OPERON REPRESSOR ARSR-RELATED"/>
    <property type="match status" value="1"/>
</dbReference>
<organism evidence="5 6">
    <name type="scientific">Cycloclasticus pugetii</name>
    <dbReference type="NCBI Taxonomy" id="34068"/>
    <lineage>
        <taxon>Bacteria</taxon>
        <taxon>Pseudomonadati</taxon>
        <taxon>Pseudomonadota</taxon>
        <taxon>Gammaproteobacteria</taxon>
        <taxon>Thiotrichales</taxon>
        <taxon>Piscirickettsiaceae</taxon>
        <taxon>Cycloclasticus</taxon>
    </lineage>
</organism>
<dbReference type="PRINTS" id="PR00778">
    <property type="entry name" value="HTHARSR"/>
</dbReference>
<evidence type="ECO:0000256" key="2">
    <source>
        <dbReference type="ARBA" id="ARBA00023125"/>
    </source>
</evidence>
<dbReference type="InterPro" id="IPR051011">
    <property type="entry name" value="Metal_resp_trans_reg"/>
</dbReference>
<dbReference type="CDD" id="cd00090">
    <property type="entry name" value="HTH_ARSR"/>
    <property type="match status" value="1"/>
</dbReference>
<accession>A0AB33Z181</accession>
<evidence type="ECO:0000259" key="4">
    <source>
        <dbReference type="PROSITE" id="PS50987"/>
    </source>
</evidence>
<proteinExistence type="predicted"/>
<dbReference type="NCBIfam" id="NF033788">
    <property type="entry name" value="HTH_metalloreg"/>
    <property type="match status" value="1"/>
</dbReference>
<dbReference type="InterPro" id="IPR011991">
    <property type="entry name" value="ArsR-like_HTH"/>
</dbReference>
<dbReference type="AlphaFoldDB" id="A0AB33Z181"/>
<sequence>MSNLAMDKLIESDEEINKAADLLKVLSHPIRLKIICQLGHDEKTVQQLLDSVGSTQSNVSQHLAIMRNNGVLQYRKNATQVLYSVAEKASIDVVHLLKKIYC</sequence>
<keyword evidence="1" id="KW-0805">Transcription regulation</keyword>
<evidence type="ECO:0000313" key="6">
    <source>
        <dbReference type="Proteomes" id="UP000015462"/>
    </source>
</evidence>
<evidence type="ECO:0000256" key="3">
    <source>
        <dbReference type="ARBA" id="ARBA00023163"/>
    </source>
</evidence>
<keyword evidence="3" id="KW-0804">Transcription</keyword>
<keyword evidence="2" id="KW-0238">DNA-binding</keyword>
<dbReference type="Proteomes" id="UP000015462">
    <property type="component" value="Unassembled WGS sequence"/>
</dbReference>
<protein>
    <submittedName>
        <fullName evidence="5">ArsR family transcriptional regulator</fullName>
    </submittedName>
</protein>
<dbReference type="GO" id="GO:0003677">
    <property type="term" value="F:DNA binding"/>
    <property type="evidence" value="ECO:0007669"/>
    <property type="project" value="UniProtKB-KW"/>
</dbReference>
<dbReference type="InterPro" id="IPR001845">
    <property type="entry name" value="HTH_ArsR_DNA-bd_dom"/>
</dbReference>
<dbReference type="InterPro" id="IPR036390">
    <property type="entry name" value="WH_DNA-bd_sf"/>
</dbReference>
<dbReference type="SMART" id="SM00418">
    <property type="entry name" value="HTH_ARSR"/>
    <property type="match status" value="1"/>
</dbReference>
<dbReference type="PROSITE" id="PS50987">
    <property type="entry name" value="HTH_ARSR_2"/>
    <property type="match status" value="1"/>
</dbReference>
<dbReference type="PANTHER" id="PTHR43132:SF2">
    <property type="entry name" value="ARSENICAL RESISTANCE OPERON REPRESSOR ARSR-RELATED"/>
    <property type="match status" value="1"/>
</dbReference>
<comment type="caution">
    <text evidence="5">The sequence shown here is derived from an EMBL/GenBank/DDBJ whole genome shotgun (WGS) entry which is preliminary data.</text>
</comment>
<keyword evidence="6" id="KW-1185">Reference proteome</keyword>
<dbReference type="Gene3D" id="1.10.10.10">
    <property type="entry name" value="Winged helix-like DNA-binding domain superfamily/Winged helix DNA-binding domain"/>
    <property type="match status" value="1"/>
</dbReference>
<reference evidence="5 6" key="1">
    <citation type="journal article" date="2013" name="Genome Announc.">
        <title>Genome Sequence of the Pyrene- and Fluoranthene-Degrading Bacterium Cycloclasticus sp. Strain PY97M.</title>
        <authorList>
            <person name="Cui Z."/>
            <person name="Xu G."/>
            <person name="Li Q."/>
            <person name="Gao W."/>
            <person name="Zheng L."/>
        </authorList>
    </citation>
    <scope>NUCLEOTIDE SEQUENCE [LARGE SCALE GENOMIC DNA]</scope>
    <source>
        <strain evidence="5 6">PY97M</strain>
    </source>
</reference>